<protein>
    <recommendedName>
        <fullName evidence="5">Thioredoxin domain-containing protein</fullName>
    </recommendedName>
</protein>
<keyword evidence="3" id="KW-0175">Coiled coil</keyword>
<dbReference type="GO" id="GO:0005783">
    <property type="term" value="C:endoplasmic reticulum"/>
    <property type="evidence" value="ECO:0007669"/>
    <property type="project" value="TreeGrafter"/>
</dbReference>
<dbReference type="InterPro" id="IPR036249">
    <property type="entry name" value="Thioredoxin-like_sf"/>
</dbReference>
<gene>
    <name evidence="6" type="ORF">GOCE00092_LOCUS8776</name>
</gene>
<dbReference type="InterPro" id="IPR017937">
    <property type="entry name" value="Thioredoxin_CS"/>
</dbReference>
<dbReference type="PANTHER" id="PTHR45672">
    <property type="entry name" value="PROTEIN DISULFIDE-ISOMERASE C17H9.14C-RELATED"/>
    <property type="match status" value="1"/>
</dbReference>
<dbReference type="InterPro" id="IPR013766">
    <property type="entry name" value="Thioredoxin_domain"/>
</dbReference>
<dbReference type="SUPFAM" id="SSF52833">
    <property type="entry name" value="Thioredoxin-like"/>
    <property type="match status" value="1"/>
</dbReference>
<reference evidence="6" key="1">
    <citation type="submission" date="2021-01" db="EMBL/GenBank/DDBJ databases">
        <authorList>
            <person name="Corre E."/>
            <person name="Pelletier E."/>
            <person name="Niang G."/>
            <person name="Scheremetjew M."/>
            <person name="Finn R."/>
            <person name="Kale V."/>
            <person name="Holt S."/>
            <person name="Cochrane G."/>
            <person name="Meng A."/>
            <person name="Brown T."/>
            <person name="Cohen L."/>
        </authorList>
    </citation>
    <scope>NUCLEOTIDE SEQUENCE</scope>
    <source>
        <strain evidence="6">CCMP 410</strain>
    </source>
</reference>
<dbReference type="Pfam" id="PF00085">
    <property type="entry name" value="Thioredoxin"/>
    <property type="match status" value="1"/>
</dbReference>
<comment type="similarity">
    <text evidence="1">Belongs to the protein disulfide isomerase family.</text>
</comment>
<feature type="signal peptide" evidence="4">
    <location>
        <begin position="1"/>
        <end position="20"/>
    </location>
</feature>
<dbReference type="CDD" id="cd02961">
    <property type="entry name" value="PDI_a_family"/>
    <property type="match status" value="1"/>
</dbReference>
<dbReference type="GO" id="GO:0006457">
    <property type="term" value="P:protein folding"/>
    <property type="evidence" value="ECO:0007669"/>
    <property type="project" value="TreeGrafter"/>
</dbReference>
<evidence type="ECO:0000259" key="5">
    <source>
        <dbReference type="PROSITE" id="PS51352"/>
    </source>
</evidence>
<feature type="chain" id="PRO_5031462523" description="Thioredoxin domain-containing protein" evidence="4">
    <location>
        <begin position="21"/>
        <end position="221"/>
    </location>
</feature>
<dbReference type="PROSITE" id="PS00194">
    <property type="entry name" value="THIOREDOXIN_1"/>
    <property type="match status" value="1"/>
</dbReference>
<name>A0A7S1UVT3_9STRA</name>
<dbReference type="GO" id="GO:0003756">
    <property type="term" value="F:protein disulfide isomerase activity"/>
    <property type="evidence" value="ECO:0007669"/>
    <property type="project" value="TreeGrafter"/>
</dbReference>
<accession>A0A7S1UVT3</accession>
<dbReference type="PANTHER" id="PTHR45672:SF3">
    <property type="entry name" value="THIOREDOXIN DOMAIN-CONTAINING PROTEIN 5"/>
    <property type="match status" value="1"/>
</dbReference>
<dbReference type="InterPro" id="IPR051063">
    <property type="entry name" value="PDI"/>
</dbReference>
<evidence type="ECO:0000256" key="1">
    <source>
        <dbReference type="ARBA" id="ARBA00006347"/>
    </source>
</evidence>
<dbReference type="PROSITE" id="PS51352">
    <property type="entry name" value="THIOREDOXIN_2"/>
    <property type="match status" value="1"/>
</dbReference>
<proteinExistence type="inferred from homology"/>
<evidence type="ECO:0000256" key="3">
    <source>
        <dbReference type="SAM" id="Coils"/>
    </source>
</evidence>
<feature type="domain" description="Thioredoxin" evidence="5">
    <location>
        <begin position="4"/>
        <end position="125"/>
    </location>
</feature>
<sequence>MRQTLSLLSVFAIAVSTVQAQVPSLNEENYDEMTRGKTVFIKFFTPWCGHCKEMAPSWEKLGGDWEGDDIGLVADVDCDENPTLCESLSIAGYPTLLFGDPQAPRVYEGERDYDSMSKFAKEHLTKPTCSLHDKSRCTPEELATIERFEQMSLEELDAVLDKVENATGVIEEEFDAQVEEFQKQYEALVAKFNNKVDQMREAEHYRIALTLFETKSQDEEL</sequence>
<evidence type="ECO:0000256" key="4">
    <source>
        <dbReference type="SAM" id="SignalP"/>
    </source>
</evidence>
<feature type="coiled-coil region" evidence="3">
    <location>
        <begin position="171"/>
        <end position="202"/>
    </location>
</feature>
<evidence type="ECO:0000256" key="2">
    <source>
        <dbReference type="ARBA" id="ARBA00022729"/>
    </source>
</evidence>
<organism evidence="6">
    <name type="scientific">Grammatophora oceanica</name>
    <dbReference type="NCBI Taxonomy" id="210454"/>
    <lineage>
        <taxon>Eukaryota</taxon>
        <taxon>Sar</taxon>
        <taxon>Stramenopiles</taxon>
        <taxon>Ochrophyta</taxon>
        <taxon>Bacillariophyta</taxon>
        <taxon>Fragilariophyceae</taxon>
        <taxon>Fragilariophycidae</taxon>
        <taxon>Rhabdonematales</taxon>
        <taxon>Grammatophoraceae</taxon>
        <taxon>Grammatophora</taxon>
    </lineage>
</organism>
<dbReference type="EMBL" id="HBGK01017463">
    <property type="protein sequence ID" value="CAD9279866.1"/>
    <property type="molecule type" value="Transcribed_RNA"/>
</dbReference>
<dbReference type="Gene3D" id="3.40.30.10">
    <property type="entry name" value="Glutaredoxin"/>
    <property type="match status" value="1"/>
</dbReference>
<dbReference type="AlphaFoldDB" id="A0A7S1UVT3"/>
<evidence type="ECO:0000313" key="6">
    <source>
        <dbReference type="EMBL" id="CAD9279866.1"/>
    </source>
</evidence>
<keyword evidence="2 4" id="KW-0732">Signal</keyword>